<proteinExistence type="predicted"/>
<reference evidence="1 2" key="1">
    <citation type="submission" date="2016-02" db="EMBL/GenBank/DDBJ databases">
        <title>Genome analysis of coral dinoflagellate symbionts highlights evolutionary adaptations to a symbiotic lifestyle.</title>
        <authorList>
            <person name="Aranda M."/>
            <person name="Li Y."/>
            <person name="Liew Y.J."/>
            <person name="Baumgarten S."/>
            <person name="Simakov O."/>
            <person name="Wilson M."/>
            <person name="Piel J."/>
            <person name="Ashoor H."/>
            <person name="Bougouffa S."/>
            <person name="Bajic V.B."/>
            <person name="Ryu T."/>
            <person name="Ravasi T."/>
            <person name="Bayer T."/>
            <person name="Micklem G."/>
            <person name="Kim H."/>
            <person name="Bhak J."/>
            <person name="Lajeunesse T.C."/>
            <person name="Voolstra C.R."/>
        </authorList>
    </citation>
    <scope>NUCLEOTIDE SEQUENCE [LARGE SCALE GENOMIC DNA]</scope>
    <source>
        <strain evidence="1 2">CCMP2467</strain>
    </source>
</reference>
<organism evidence="1 2">
    <name type="scientific">Symbiodinium microadriaticum</name>
    <name type="common">Dinoflagellate</name>
    <name type="synonym">Zooxanthella microadriatica</name>
    <dbReference type="NCBI Taxonomy" id="2951"/>
    <lineage>
        <taxon>Eukaryota</taxon>
        <taxon>Sar</taxon>
        <taxon>Alveolata</taxon>
        <taxon>Dinophyceae</taxon>
        <taxon>Suessiales</taxon>
        <taxon>Symbiodiniaceae</taxon>
        <taxon>Symbiodinium</taxon>
    </lineage>
</organism>
<keyword evidence="2" id="KW-1185">Reference proteome</keyword>
<evidence type="ECO:0000313" key="1">
    <source>
        <dbReference type="EMBL" id="OLP73663.1"/>
    </source>
</evidence>
<accession>A0A1Q9BSJ8</accession>
<dbReference type="EMBL" id="LSRX01005012">
    <property type="protein sequence ID" value="OLP73663.1"/>
    <property type="molecule type" value="Genomic_DNA"/>
</dbReference>
<dbReference type="OrthoDB" id="407711at2759"/>
<protein>
    <submittedName>
        <fullName evidence="1">Uncharacterized protein</fullName>
    </submittedName>
</protein>
<gene>
    <name evidence="1" type="ORF">AK812_SmicGene47025</name>
</gene>
<evidence type="ECO:0000313" key="2">
    <source>
        <dbReference type="Proteomes" id="UP000186817"/>
    </source>
</evidence>
<dbReference type="AlphaFoldDB" id="A0A1Q9BSJ8"/>
<name>A0A1Q9BSJ8_SYMMI</name>
<comment type="caution">
    <text evidence="1">The sequence shown here is derived from an EMBL/GenBank/DDBJ whole genome shotgun (WGS) entry which is preliminary data.</text>
</comment>
<dbReference type="Proteomes" id="UP000186817">
    <property type="component" value="Unassembled WGS sequence"/>
</dbReference>
<sequence length="340" mass="38291">MSFKRARTLQTAGGAFTIDQEAEAEDTELIKANGQKYRKFLLERYASGLSTAADTCILAYLHTESGGRGTEDLGLDPDLATKHGAEHLRCHLAKEYEKPYVDYVAVPMVCKKSIGRVSVQHPTRVTSDMLRKELLALGLLGEGAKPDAKFVAEHLEADSEYMALYEGHPVAQKAFAEGFRREHVVPVSVYFDGVQYTKNENFLGFYMTNLRTGKQQLVWLLRLSELCSCGCRGWCSVFPLLEHFRRDMCFDHQDLRACIIDYKADWPAYIELCGFRTWSHNLHPCPICTVQKKDFLSVGTMTLYTCPEKLFDQTSYDEVVASSFRAARIAVPAGNPSVTR</sequence>